<dbReference type="PANTHER" id="PTHR33127:SF5">
    <property type="entry name" value="TRANSMEMBRANE PROTEIN"/>
    <property type="match status" value="1"/>
</dbReference>
<feature type="compositionally biased region" description="Acidic residues" evidence="1">
    <location>
        <begin position="226"/>
        <end position="281"/>
    </location>
</feature>
<name>A0A0E0B2I6_9ORYZ</name>
<dbReference type="PANTHER" id="PTHR33127">
    <property type="entry name" value="TRANSMEMBRANE PROTEIN"/>
    <property type="match status" value="1"/>
</dbReference>
<keyword evidence="4" id="KW-1185">Reference proteome</keyword>
<feature type="domain" description="KIB1-4 beta-propeller" evidence="2">
    <location>
        <begin position="294"/>
        <end position="427"/>
    </location>
</feature>
<accession>A0A0E0B2I6</accession>
<dbReference type="Pfam" id="PF03478">
    <property type="entry name" value="Beta-prop_KIB1-4"/>
    <property type="match status" value="1"/>
</dbReference>
<reference evidence="3" key="2">
    <citation type="submission" date="2018-05" db="EMBL/GenBank/DDBJ databases">
        <title>OgluRS3 (Oryza glumaepatula Reference Sequence Version 3).</title>
        <authorList>
            <person name="Zhang J."/>
            <person name="Kudrna D."/>
            <person name="Lee S."/>
            <person name="Talag J."/>
            <person name="Welchert J."/>
            <person name="Wing R.A."/>
        </authorList>
    </citation>
    <scope>NUCLEOTIDE SEQUENCE [LARGE SCALE GENOMIC DNA]</scope>
</reference>
<dbReference type="EnsemblPlants" id="OGLUM09G09360.1">
    <property type="protein sequence ID" value="OGLUM09G09360.1"/>
    <property type="gene ID" value="OGLUM09G09360"/>
</dbReference>
<reference evidence="3" key="1">
    <citation type="submission" date="2015-04" db="UniProtKB">
        <authorList>
            <consortium name="EnsemblPlants"/>
        </authorList>
    </citation>
    <scope>IDENTIFICATION</scope>
</reference>
<evidence type="ECO:0000259" key="2">
    <source>
        <dbReference type="Pfam" id="PF03478"/>
    </source>
</evidence>
<evidence type="ECO:0000313" key="3">
    <source>
        <dbReference type="EnsemblPlants" id="OGLUM09G09360.1"/>
    </source>
</evidence>
<protein>
    <recommendedName>
        <fullName evidence="2">KIB1-4 beta-propeller domain-containing protein</fullName>
    </recommendedName>
</protein>
<dbReference type="AlphaFoldDB" id="A0A0E0B2I6"/>
<sequence>MNRCTSLPNEDDHQFVLVRLKHVDIVAVIMFKSKAHGLVKNLKSFLMLAWVIHGQPPLFAQKIYIKPPFLPIAIVVLVDIGNAERENRVDPKHSMRVVAVDDEVEHVFMHVRNLTDDAGYKIGIEYRARHAEREVSPGGGAADPGATGDAAKSGAAAFVVPDLEALVVVGAVVAEVRGADAGGAEQERGDPRRIGIKENKQSILLDPKLAPMLWFHYNYYMPLEESDNEDNEESGDDDDVSDEDEFSETSDEDESTEETDDDGISEDNEIDVNGDDDDNTTDEGKEVNDTLLLYNISSKQLVAHDKLYDLKDHFYWITPQGWLLMLHRDSHEIFLWNPSTFQRISLPFDQDRFLRKNYTRCLLSHSPTDPNCIVLVLSLHNTIIWYCHIGGTQWSMHEYHARRFHRHRLTVIKSMSLFTAVGEKFYTTFGDRIVTL</sequence>
<feature type="region of interest" description="Disordered" evidence="1">
    <location>
        <begin position="226"/>
        <end position="284"/>
    </location>
</feature>
<dbReference type="InterPro" id="IPR005174">
    <property type="entry name" value="KIB1-4_b-propeller"/>
</dbReference>
<dbReference type="HOGENOM" id="CLU_629113_0_0_1"/>
<dbReference type="Proteomes" id="UP000026961">
    <property type="component" value="Chromosome 9"/>
</dbReference>
<evidence type="ECO:0000256" key="1">
    <source>
        <dbReference type="SAM" id="MobiDB-lite"/>
    </source>
</evidence>
<proteinExistence type="predicted"/>
<evidence type="ECO:0000313" key="4">
    <source>
        <dbReference type="Proteomes" id="UP000026961"/>
    </source>
</evidence>
<dbReference type="Gramene" id="OGLUM09G09360.1">
    <property type="protein sequence ID" value="OGLUM09G09360.1"/>
    <property type="gene ID" value="OGLUM09G09360"/>
</dbReference>
<organism evidence="3">
    <name type="scientific">Oryza glumipatula</name>
    <dbReference type="NCBI Taxonomy" id="40148"/>
    <lineage>
        <taxon>Eukaryota</taxon>
        <taxon>Viridiplantae</taxon>
        <taxon>Streptophyta</taxon>
        <taxon>Embryophyta</taxon>
        <taxon>Tracheophyta</taxon>
        <taxon>Spermatophyta</taxon>
        <taxon>Magnoliopsida</taxon>
        <taxon>Liliopsida</taxon>
        <taxon>Poales</taxon>
        <taxon>Poaceae</taxon>
        <taxon>BOP clade</taxon>
        <taxon>Oryzoideae</taxon>
        <taxon>Oryzeae</taxon>
        <taxon>Oryzinae</taxon>
        <taxon>Oryza</taxon>
    </lineage>
</organism>
<dbReference type="eggNOG" id="ENOG502SSYC">
    <property type="taxonomic scope" value="Eukaryota"/>
</dbReference>